<feature type="region of interest" description="Disordered" evidence="4">
    <location>
        <begin position="894"/>
        <end position="935"/>
    </location>
</feature>
<feature type="compositionally biased region" description="Basic residues" evidence="4">
    <location>
        <begin position="470"/>
        <end position="479"/>
    </location>
</feature>
<dbReference type="Pfam" id="PF03455">
    <property type="entry name" value="dDENN"/>
    <property type="match status" value="1"/>
</dbReference>
<dbReference type="Pfam" id="PF02141">
    <property type="entry name" value="DENN"/>
    <property type="match status" value="1"/>
</dbReference>
<feature type="compositionally biased region" description="Basic and acidic residues" evidence="4">
    <location>
        <begin position="990"/>
        <end position="1000"/>
    </location>
</feature>
<name>A0A7L0H8G2_AREIN</name>
<evidence type="ECO:0000256" key="2">
    <source>
        <dbReference type="ARBA" id="ARBA00022658"/>
    </source>
</evidence>
<dbReference type="Gene3D" id="3.40.50.11500">
    <property type="match status" value="1"/>
</dbReference>
<dbReference type="AlphaFoldDB" id="A0A7L0H8G2"/>
<dbReference type="Pfam" id="PF03456">
    <property type="entry name" value="uDENN"/>
    <property type="match status" value="1"/>
</dbReference>
<dbReference type="InterPro" id="IPR005113">
    <property type="entry name" value="uDENN_dom"/>
</dbReference>
<feature type="domain" description="UDENN" evidence="5">
    <location>
        <begin position="1"/>
        <end position="348"/>
    </location>
</feature>
<comment type="subcellular location">
    <subcellularLocation>
        <location evidence="1">Cytoplasmic vesicle</location>
        <location evidence="1">Clathrin-coated vesicle</location>
    </subcellularLocation>
</comment>
<keyword evidence="7" id="KW-1185">Reference proteome</keyword>
<evidence type="ECO:0000256" key="4">
    <source>
        <dbReference type="SAM" id="MobiDB-lite"/>
    </source>
</evidence>
<gene>
    <name evidence="6" type="primary">Dennd1a</name>
    <name evidence="6" type="ORF">AREINT_R03122</name>
</gene>
<dbReference type="FunFam" id="3.30.450.200:FF:000003">
    <property type="entry name" value="DENN domain containing 1A"/>
    <property type="match status" value="1"/>
</dbReference>
<dbReference type="Proteomes" id="UP000541811">
    <property type="component" value="Unassembled WGS sequence"/>
</dbReference>
<feature type="region of interest" description="Disordered" evidence="4">
    <location>
        <begin position="423"/>
        <end position="530"/>
    </location>
</feature>
<dbReference type="GO" id="GO:0005085">
    <property type="term" value="F:guanyl-nucleotide exchange factor activity"/>
    <property type="evidence" value="ECO:0007669"/>
    <property type="project" value="UniProtKB-KW"/>
</dbReference>
<dbReference type="SMART" id="SM00799">
    <property type="entry name" value="DENN"/>
    <property type="match status" value="1"/>
</dbReference>
<feature type="non-terminal residue" evidence="6">
    <location>
        <position position="1000"/>
    </location>
</feature>
<dbReference type="PANTHER" id="PTHR13196:SF22">
    <property type="entry name" value="DENN DOMAIN-CONTAINING PROTEIN 1A"/>
    <property type="match status" value="1"/>
</dbReference>
<feature type="compositionally biased region" description="Basic and acidic residues" evidence="4">
    <location>
        <begin position="446"/>
        <end position="459"/>
    </location>
</feature>
<dbReference type="Gene3D" id="3.30.450.200">
    <property type="match status" value="1"/>
</dbReference>
<dbReference type="PROSITE" id="PS50211">
    <property type="entry name" value="DENN"/>
    <property type="match status" value="1"/>
</dbReference>
<dbReference type="GO" id="GO:0006897">
    <property type="term" value="P:endocytosis"/>
    <property type="evidence" value="ECO:0007669"/>
    <property type="project" value="TreeGrafter"/>
</dbReference>
<keyword evidence="2" id="KW-0344">Guanine-nucleotide releasing factor</keyword>
<evidence type="ECO:0000313" key="6">
    <source>
        <dbReference type="EMBL" id="NXK16576.1"/>
    </source>
</evidence>
<comment type="caution">
    <text evidence="6">The sequence shown here is derived from an EMBL/GenBank/DDBJ whole genome shotgun (WGS) entry which is preliminary data.</text>
</comment>
<dbReference type="EMBL" id="VXAK01001528">
    <property type="protein sequence ID" value="NXK16576.1"/>
    <property type="molecule type" value="Genomic_DNA"/>
</dbReference>
<keyword evidence="3" id="KW-0968">Cytoplasmic vesicle</keyword>
<dbReference type="InterPro" id="IPR001194">
    <property type="entry name" value="cDENN_dom"/>
</dbReference>
<dbReference type="InterPro" id="IPR037516">
    <property type="entry name" value="Tripartite_DENN"/>
</dbReference>
<dbReference type="Gene3D" id="6.10.140.1000">
    <property type="match status" value="1"/>
</dbReference>
<feature type="compositionally biased region" description="Basic and acidic residues" evidence="4">
    <location>
        <begin position="963"/>
        <end position="980"/>
    </location>
</feature>
<evidence type="ECO:0000259" key="5">
    <source>
        <dbReference type="PROSITE" id="PS50211"/>
    </source>
</evidence>
<protein>
    <submittedName>
        <fullName evidence="6">DEN1A protein</fullName>
    </submittedName>
</protein>
<evidence type="ECO:0000256" key="1">
    <source>
        <dbReference type="ARBA" id="ARBA00004132"/>
    </source>
</evidence>
<dbReference type="GO" id="GO:0032456">
    <property type="term" value="P:endocytic recycling"/>
    <property type="evidence" value="ECO:0007669"/>
    <property type="project" value="TreeGrafter"/>
</dbReference>
<proteinExistence type="predicted"/>
<feature type="region of interest" description="Disordered" evidence="4">
    <location>
        <begin position="958"/>
        <end position="1000"/>
    </location>
</feature>
<dbReference type="FunFam" id="3.40.50.11500:FF:000001">
    <property type="entry name" value="Putative DENN domain-containing protein 1A"/>
    <property type="match status" value="1"/>
</dbReference>
<dbReference type="GO" id="GO:0030136">
    <property type="term" value="C:clathrin-coated vesicle"/>
    <property type="evidence" value="ECO:0007669"/>
    <property type="project" value="UniProtKB-SubCell"/>
</dbReference>
<evidence type="ECO:0000256" key="3">
    <source>
        <dbReference type="ARBA" id="ARBA00023329"/>
    </source>
</evidence>
<accession>A0A7L0H8G2</accession>
<dbReference type="GO" id="GO:0005829">
    <property type="term" value="C:cytosol"/>
    <property type="evidence" value="ECO:0007669"/>
    <property type="project" value="TreeGrafter"/>
</dbReference>
<feature type="region of interest" description="Disordered" evidence="4">
    <location>
        <begin position="619"/>
        <end position="716"/>
    </location>
</feature>
<organism evidence="6 7">
    <name type="scientific">Arenaria interpres</name>
    <name type="common">Ruddy turnstone</name>
    <name type="synonym">Tringa interpres</name>
    <dbReference type="NCBI Taxonomy" id="54971"/>
    <lineage>
        <taxon>Eukaryota</taxon>
        <taxon>Metazoa</taxon>
        <taxon>Chordata</taxon>
        <taxon>Craniata</taxon>
        <taxon>Vertebrata</taxon>
        <taxon>Euteleostomi</taxon>
        <taxon>Archelosauria</taxon>
        <taxon>Archosauria</taxon>
        <taxon>Dinosauria</taxon>
        <taxon>Saurischia</taxon>
        <taxon>Theropoda</taxon>
        <taxon>Coelurosauria</taxon>
        <taxon>Aves</taxon>
        <taxon>Neognathae</taxon>
        <taxon>Neoaves</taxon>
        <taxon>Charadriiformes</taxon>
        <taxon>Scolopacidae</taxon>
        <taxon>Arenaria</taxon>
    </lineage>
</organism>
<dbReference type="PANTHER" id="PTHR13196">
    <property type="entry name" value="DENN DOMAIN-CONTAINING"/>
    <property type="match status" value="1"/>
</dbReference>
<dbReference type="InterPro" id="IPR040032">
    <property type="entry name" value="DENND1A/B/C"/>
</dbReference>
<evidence type="ECO:0000313" key="7">
    <source>
        <dbReference type="Proteomes" id="UP000541811"/>
    </source>
</evidence>
<feature type="region of interest" description="Disordered" evidence="4">
    <location>
        <begin position="784"/>
        <end position="825"/>
    </location>
</feature>
<dbReference type="SMART" id="SM00800">
    <property type="entry name" value="uDENN"/>
    <property type="match status" value="1"/>
</dbReference>
<dbReference type="InterPro" id="IPR043153">
    <property type="entry name" value="DENN_C"/>
</dbReference>
<reference evidence="6 7" key="1">
    <citation type="submission" date="2019-09" db="EMBL/GenBank/DDBJ databases">
        <title>Bird 10,000 Genomes (B10K) Project - Family phase.</title>
        <authorList>
            <person name="Zhang G."/>
        </authorList>
    </citation>
    <scope>NUCLEOTIDE SEQUENCE [LARGE SCALE GENOMIC DNA]</scope>
    <source>
        <strain evidence="6">B10K-DU-005-73</strain>
        <tissue evidence="6">Liver</tissue>
    </source>
</reference>
<dbReference type="InterPro" id="IPR005112">
    <property type="entry name" value="dDENN_dom"/>
</dbReference>
<feature type="compositionally biased region" description="Pro residues" evidence="4">
    <location>
        <begin position="809"/>
        <end position="823"/>
    </location>
</feature>
<dbReference type="GO" id="GO:1901981">
    <property type="term" value="F:phosphatidylinositol phosphate binding"/>
    <property type="evidence" value="ECO:0007669"/>
    <property type="project" value="TreeGrafter"/>
</dbReference>
<dbReference type="SMART" id="SM00801">
    <property type="entry name" value="dDENN"/>
    <property type="match status" value="1"/>
</dbReference>
<sequence length="1000" mass="110481">DPEVRRQFPEDYSDQEVLQTLTKFCFPFYVDSHAVNQVGQNFTFVLTDIDSKQRFGFCRLSSGAKSCFCILSYLPWFEVFYKLLNVLADYSAKGQDSQRSELLETLHKLTIPEPGASVHLGVHSYFTVPDIRELPSIPENRNLTEYFVAVDVNNMLHLYASMLYERRILICCSKLSTLTACIHGSAAMLYPMFWQHVYIPVLPPHLLDYCCAPMPYLIGIHLSLMEKVRNMALEDVVILNVDSNTLETPFDDLQSLPNDVVSALKNRLKKVSTTTGDGVARAFLKAQASFFGSYRNALKIEPGEPITFCEETFVSHRSAVMRQFLQNAIQLQLFKQFIDGRLDLLNSGEGFSDVFEEEINMGEYAGSDKLYHQWLSTVRKGSGAILNTVKTKANPAMKTVYKFAKDHAKMGIKEVKNRLKQKDITENGCSAAPEEALPRTAPSPLVEKKDPKLREDRRPITVHFGQVRPPRPHVVKRPKSNIAVEGRRTSVSSPEQPQPYRALKESDSADGEETVSPEKSKEPLPPSPLLSSKAAEVNLLEDIFPNLEVETQPQPLSQAKSLEDLRTPKEEGEQRCTFDYQRMDLGVSERNRIVPTMKLSHPYNKLWSMGQDDMAIPTKFSQSSPERPLTALGTLPPMSRRPRSRDSVLAPAEKDESNPAIQGNITIPRPQGRKTPELGIVPPPPAPRASKHQTPAGPTEILTPHTTGRSPLVSDLIPEPFGVGGVSLDPEIQQSVNYSSRPSQLLAGAASTAEMLQPVKVKTDNTDNESDYLLNLLDPLKTASWQSSGPQQGDFVPPSAAPFVHPLGYPSPAPPPFLQPSPNPFTQTVPGALSVSLVRPPRGSFTPSLGHAYSSSFITPNSTFYPPQRPQPNMSTLSMPNLFSQAPAVPPASSLLLQSHSPSAAGPLQPAGGSAPSKARTLQMGQSSSKVDPKQAVALLSNEPPLIPSRPAKGLESVLLSSKSEETKDPFEDLLKKTKQDVSSTPGKVEQLRKRWETFE</sequence>
<feature type="non-terminal residue" evidence="6">
    <location>
        <position position="1"/>
    </location>
</feature>